<dbReference type="EMBL" id="KL596721">
    <property type="protein sequence ID" value="KER27520.1"/>
    <property type="molecule type" value="Genomic_DNA"/>
</dbReference>
<dbReference type="KEGG" id="ovi:T265_05478"/>
<keyword evidence="3" id="KW-1185">Reference proteome</keyword>
<protein>
    <submittedName>
        <fullName evidence="2">Uncharacterized protein</fullName>
    </submittedName>
</protein>
<sequence length="356" mass="40360">MPSTCLNQRNLQRPSNLRWLSDKGANLRTERSAVRIRPLDPDFFCLGLGNLAVSQPSCFLRVAPKKCYSRTNIILLNVKTCKRLNNALGPCCQLCCVRSSDPGYSWGRLILLEEAAVKLIRAKYTFGNCIRPLLPSCLKLQPLLRKVRCTPVSKKYEAHITGEMNYGSRPPFSPNGRKGLPQQSTGPLSKSRGRNTHITDSRIDTQDRGFFPSFPGRFCSCRSVAVVHLKGTSEKRVRYQKDESLKGFRYLVAPHCASKISTEKTSTVLWMIRRILFCIANMGFHVPYVASIGRSREYANQSVYSGYKRGDTLVVSVQRPASKMVAIPKPYADEIIFWVPAPFLLEYFHLREDERM</sequence>
<evidence type="ECO:0000256" key="1">
    <source>
        <dbReference type="SAM" id="MobiDB-lite"/>
    </source>
</evidence>
<gene>
    <name evidence="2" type="ORF">T265_05478</name>
</gene>
<evidence type="ECO:0000313" key="2">
    <source>
        <dbReference type="EMBL" id="KER27520.1"/>
    </source>
</evidence>
<proteinExistence type="predicted"/>
<accession>A0A074ZVX3</accession>
<dbReference type="Proteomes" id="UP000054324">
    <property type="component" value="Unassembled WGS sequence"/>
</dbReference>
<name>A0A074ZVX3_OPIVI</name>
<dbReference type="CTD" id="20319660"/>
<dbReference type="RefSeq" id="XP_009168753.1">
    <property type="nucleotide sequence ID" value="XM_009170489.1"/>
</dbReference>
<dbReference type="AlphaFoldDB" id="A0A074ZVX3"/>
<evidence type="ECO:0000313" key="3">
    <source>
        <dbReference type="Proteomes" id="UP000054324"/>
    </source>
</evidence>
<dbReference type="GeneID" id="20319660"/>
<reference evidence="2 3" key="1">
    <citation type="submission" date="2013-11" db="EMBL/GenBank/DDBJ databases">
        <title>Opisthorchis viverrini - life in the bile duct.</title>
        <authorList>
            <person name="Young N.D."/>
            <person name="Nagarajan N."/>
            <person name="Lin S.J."/>
            <person name="Korhonen P.K."/>
            <person name="Jex A.R."/>
            <person name="Hall R.S."/>
            <person name="Safavi-Hemami H."/>
            <person name="Kaewkong W."/>
            <person name="Bertrand D."/>
            <person name="Gao S."/>
            <person name="Seet Q."/>
            <person name="Wongkham S."/>
            <person name="Teh B.T."/>
            <person name="Wongkham C."/>
            <person name="Intapan P.M."/>
            <person name="Maleewong W."/>
            <person name="Yang X."/>
            <person name="Hu M."/>
            <person name="Wang Z."/>
            <person name="Hofmann A."/>
            <person name="Sternberg P.W."/>
            <person name="Tan P."/>
            <person name="Wang J."/>
            <person name="Gasser R.B."/>
        </authorList>
    </citation>
    <scope>NUCLEOTIDE SEQUENCE [LARGE SCALE GENOMIC DNA]</scope>
</reference>
<feature type="region of interest" description="Disordered" evidence="1">
    <location>
        <begin position="163"/>
        <end position="199"/>
    </location>
</feature>
<organism evidence="2 3">
    <name type="scientific">Opisthorchis viverrini</name>
    <name type="common">Southeast Asian liver fluke</name>
    <dbReference type="NCBI Taxonomy" id="6198"/>
    <lineage>
        <taxon>Eukaryota</taxon>
        <taxon>Metazoa</taxon>
        <taxon>Spiralia</taxon>
        <taxon>Lophotrochozoa</taxon>
        <taxon>Platyhelminthes</taxon>
        <taxon>Trematoda</taxon>
        <taxon>Digenea</taxon>
        <taxon>Opisthorchiida</taxon>
        <taxon>Opisthorchiata</taxon>
        <taxon>Opisthorchiidae</taxon>
        <taxon>Opisthorchis</taxon>
    </lineage>
</organism>
<dbReference type="OrthoDB" id="3945418at2759"/>